<dbReference type="GO" id="GO:0000225">
    <property type="term" value="F:N-acetylglucosaminylphosphatidylinositol deacetylase activity"/>
    <property type="evidence" value="ECO:0007669"/>
    <property type="project" value="UniProtKB-EC"/>
</dbReference>
<dbReference type="AlphaFoldDB" id="A0AAP0QZD8"/>
<evidence type="ECO:0000256" key="3">
    <source>
        <dbReference type="SAM" id="MobiDB-lite"/>
    </source>
</evidence>
<dbReference type="PANTHER" id="PTHR12993:SF11">
    <property type="entry name" value="N-ACETYLGLUCOSAMINYL-PHOSPHATIDYLINOSITOL DE-N-ACETYLASE"/>
    <property type="match status" value="1"/>
</dbReference>
<evidence type="ECO:0000256" key="1">
    <source>
        <dbReference type="ARBA" id="ARBA00006066"/>
    </source>
</evidence>
<comment type="caution">
    <text evidence="4">The sequence shown here is derived from an EMBL/GenBank/DDBJ whole genome shotgun (WGS) entry which is preliminary data.</text>
</comment>
<dbReference type="EMBL" id="JBCGBO010000003">
    <property type="protein sequence ID" value="KAK9216947.1"/>
    <property type="molecule type" value="Genomic_DNA"/>
</dbReference>
<dbReference type="GO" id="GO:0005783">
    <property type="term" value="C:endoplasmic reticulum"/>
    <property type="evidence" value="ECO:0007669"/>
    <property type="project" value="TreeGrafter"/>
</dbReference>
<keyword evidence="5" id="KW-1185">Reference proteome</keyword>
<organism evidence="4 5">
    <name type="scientific">Citrus x changshan-huyou</name>
    <dbReference type="NCBI Taxonomy" id="2935761"/>
    <lineage>
        <taxon>Eukaryota</taxon>
        <taxon>Viridiplantae</taxon>
        <taxon>Streptophyta</taxon>
        <taxon>Embryophyta</taxon>
        <taxon>Tracheophyta</taxon>
        <taxon>Spermatophyta</taxon>
        <taxon>Magnoliopsida</taxon>
        <taxon>eudicotyledons</taxon>
        <taxon>Gunneridae</taxon>
        <taxon>Pentapetalae</taxon>
        <taxon>rosids</taxon>
        <taxon>malvids</taxon>
        <taxon>Sapindales</taxon>
        <taxon>Rutaceae</taxon>
        <taxon>Aurantioideae</taxon>
        <taxon>Citrus</taxon>
    </lineage>
</organism>
<evidence type="ECO:0000256" key="2">
    <source>
        <dbReference type="ARBA" id="ARBA00012176"/>
    </source>
</evidence>
<dbReference type="EC" id="3.5.1.89" evidence="2"/>
<accession>A0AAP0QZD8</accession>
<proteinExistence type="inferred from homology"/>
<reference evidence="4 5" key="1">
    <citation type="submission" date="2024-05" db="EMBL/GenBank/DDBJ databases">
        <title>Haplotype-resolved chromosome-level genome assembly of Huyou (Citrus changshanensis).</title>
        <authorList>
            <person name="Miao C."/>
            <person name="Chen W."/>
            <person name="Wu Y."/>
            <person name="Wang L."/>
            <person name="Zhao S."/>
            <person name="Grierson D."/>
            <person name="Xu C."/>
            <person name="Chen K."/>
        </authorList>
    </citation>
    <scope>NUCLEOTIDE SEQUENCE [LARGE SCALE GENOMIC DNA]</scope>
    <source>
        <strain evidence="4">01-14</strain>
        <tissue evidence="4">Leaf</tissue>
    </source>
</reference>
<name>A0AAP0QZD8_9ROSI</name>
<comment type="similarity">
    <text evidence="1">Belongs to the PIGL family.</text>
</comment>
<gene>
    <name evidence="4" type="ORF">WN944_008959</name>
</gene>
<dbReference type="Gene3D" id="3.40.50.10320">
    <property type="entry name" value="LmbE-like"/>
    <property type="match status" value="1"/>
</dbReference>
<dbReference type="PANTHER" id="PTHR12993">
    <property type="entry name" value="N-ACETYLGLUCOSAMINYL-PHOSPHATIDYLINOSITOL DE-N-ACETYLASE-RELATED"/>
    <property type="match status" value="1"/>
</dbReference>
<dbReference type="Pfam" id="PF02585">
    <property type="entry name" value="PIG-L"/>
    <property type="match status" value="1"/>
</dbReference>
<evidence type="ECO:0000313" key="5">
    <source>
        <dbReference type="Proteomes" id="UP001428341"/>
    </source>
</evidence>
<evidence type="ECO:0000313" key="4">
    <source>
        <dbReference type="EMBL" id="KAK9216947.1"/>
    </source>
</evidence>
<dbReference type="InterPro" id="IPR024078">
    <property type="entry name" value="LmbE-like_dom_sf"/>
</dbReference>
<protein>
    <recommendedName>
        <fullName evidence="2">N-acetylglucosaminylphosphatidylinositol deacetylase</fullName>
        <ecNumber evidence="2">3.5.1.89</ecNumber>
    </recommendedName>
</protein>
<feature type="region of interest" description="Disordered" evidence="3">
    <location>
        <begin position="1"/>
        <end position="27"/>
    </location>
</feature>
<sequence>MHCGKSDPDPPQISSTSDVTPAGHSRDRDKKNVLLVIAHPDDESMFFSPTINYLTSRRHNLHILCISNGNADGMGNIRKDELHRACAVLKIPLEQVKVLDLVDFQDGFDKLWNHKSLAKIVEEEVVNCSIDSIITFDNYGVSGHCNHRDVHHGIWSYLNGTSERNIEAWELVSLFCLSLSSVFISCLLGNPSVLLFFKLEYLELLVVTDIHSEWAGLFLLFFSSQMTTNILRKYSGPLDIWLSILSAMQYRRGQVHCLLNGYPKKSFLAMSQHRSQWVWFRKLFVSFSSYTYVNTLKKFND</sequence>
<dbReference type="SUPFAM" id="SSF102588">
    <property type="entry name" value="LmbE-like"/>
    <property type="match status" value="1"/>
</dbReference>
<dbReference type="InterPro" id="IPR003737">
    <property type="entry name" value="GlcNAc_PI_deacetylase-related"/>
</dbReference>
<dbReference type="Proteomes" id="UP001428341">
    <property type="component" value="Unassembled WGS sequence"/>
</dbReference>